<feature type="compositionally biased region" description="Low complexity" evidence="1">
    <location>
        <begin position="88"/>
        <end position="106"/>
    </location>
</feature>
<gene>
    <name evidence="3" type="ORF">Bca52824_060782</name>
</gene>
<feature type="region of interest" description="Disordered" evidence="1">
    <location>
        <begin position="1"/>
        <end position="25"/>
    </location>
</feature>
<feature type="compositionally biased region" description="Polar residues" evidence="1">
    <location>
        <begin position="114"/>
        <end position="133"/>
    </location>
</feature>
<organism evidence="3 4">
    <name type="scientific">Brassica carinata</name>
    <name type="common">Ethiopian mustard</name>
    <name type="synonym">Abyssinian cabbage</name>
    <dbReference type="NCBI Taxonomy" id="52824"/>
    <lineage>
        <taxon>Eukaryota</taxon>
        <taxon>Viridiplantae</taxon>
        <taxon>Streptophyta</taxon>
        <taxon>Embryophyta</taxon>
        <taxon>Tracheophyta</taxon>
        <taxon>Spermatophyta</taxon>
        <taxon>Magnoliopsida</taxon>
        <taxon>eudicotyledons</taxon>
        <taxon>Gunneridae</taxon>
        <taxon>Pentapetalae</taxon>
        <taxon>rosids</taxon>
        <taxon>malvids</taxon>
        <taxon>Brassicales</taxon>
        <taxon>Brassicaceae</taxon>
        <taxon>Brassiceae</taxon>
        <taxon>Brassica</taxon>
    </lineage>
</organism>
<dbReference type="AlphaFoldDB" id="A0A8X7QYA2"/>
<feature type="region of interest" description="Disordered" evidence="1">
    <location>
        <begin position="39"/>
        <end position="62"/>
    </location>
</feature>
<evidence type="ECO:0000313" key="3">
    <source>
        <dbReference type="EMBL" id="KAG2278227.1"/>
    </source>
</evidence>
<dbReference type="EMBL" id="JAAMPC010000012">
    <property type="protein sequence ID" value="KAG2278227.1"/>
    <property type="molecule type" value="Genomic_DNA"/>
</dbReference>
<dbReference type="PANTHER" id="PTHR31827:SF47">
    <property type="entry name" value="WRKY TRANSCRIPTION FACTOR 19"/>
    <property type="match status" value="1"/>
</dbReference>
<keyword evidence="4" id="KW-1185">Reference proteome</keyword>
<feature type="compositionally biased region" description="Acidic residues" evidence="1">
    <location>
        <begin position="1"/>
        <end position="16"/>
    </location>
</feature>
<dbReference type="OrthoDB" id="77038at2759"/>
<sequence length="427" mass="46272">MEENEPFVLDEVDDEQSPQSNQTWPMDVIRQRRFQHKMSSLLSPVTPKRNYSVSNANPSQALSVSCSDEGVLMDGVLVTSASEKKVSDSPSRLSSLGRSPRSSLVRSQHKKSSPRSLSGGNQEDTTRSQTSSGEKVKMLADSPCTKLETPKAVNPSKLNATAEPFTFTPRPSQGLASPLLVRQLPFDHGPRIQWATPPPHQQLRPPHLYLPPCYPYPRSLQVPDLYPTRYPFRSPGPIGFQMRHGFNQSPARNDPRIISPLPTTPLTTNTSKPPVQTPISTIPTPNLSTSNTTQDSSLSVDGGGRRCGFPEGCGKAARDKSGLCIKHGGGKRCRVEGCKRSAEGQAGLCISHGGGRRCQSLDCTKGAQGVPTTAKVMAVGNVVSLVDVLKELKVVLLCVKHTVEGNDVCLMEVGYVLKACMVRRVSV</sequence>
<feature type="region of interest" description="Disordered" evidence="1">
    <location>
        <begin position="248"/>
        <end position="302"/>
    </location>
</feature>
<proteinExistence type="predicted"/>
<name>A0A8X7QYA2_BRACI</name>
<feature type="compositionally biased region" description="Low complexity" evidence="1">
    <location>
        <begin position="259"/>
        <end position="274"/>
    </location>
</feature>
<feature type="compositionally biased region" description="Polar residues" evidence="1">
    <location>
        <begin position="277"/>
        <end position="299"/>
    </location>
</feature>
<dbReference type="PANTHER" id="PTHR31827">
    <property type="entry name" value="EMB|CAB89363.1"/>
    <property type="match status" value="1"/>
</dbReference>
<evidence type="ECO:0000313" key="4">
    <source>
        <dbReference type="Proteomes" id="UP000886595"/>
    </source>
</evidence>
<accession>A0A8X7QYA2</accession>
<dbReference type="InterPro" id="IPR056866">
    <property type="entry name" value="Znf_WRKY19"/>
</dbReference>
<feature type="region of interest" description="Disordered" evidence="1">
    <location>
        <begin position="81"/>
        <end position="152"/>
    </location>
</feature>
<feature type="domain" description="WRKY19-like zinc finger" evidence="2">
    <location>
        <begin position="330"/>
        <end position="354"/>
    </location>
</feature>
<evidence type="ECO:0000259" key="2">
    <source>
        <dbReference type="Pfam" id="PF24906"/>
    </source>
</evidence>
<evidence type="ECO:0000256" key="1">
    <source>
        <dbReference type="SAM" id="MobiDB-lite"/>
    </source>
</evidence>
<reference evidence="3 4" key="1">
    <citation type="submission" date="2020-02" db="EMBL/GenBank/DDBJ databases">
        <authorList>
            <person name="Ma Q."/>
            <person name="Huang Y."/>
            <person name="Song X."/>
            <person name="Pei D."/>
        </authorList>
    </citation>
    <scope>NUCLEOTIDE SEQUENCE [LARGE SCALE GENOMIC DNA]</scope>
    <source>
        <strain evidence="3">Sxm20200214</strain>
        <tissue evidence="3">Leaf</tissue>
    </source>
</reference>
<protein>
    <recommendedName>
        <fullName evidence="2">WRKY19-like zinc finger domain-containing protein</fullName>
    </recommendedName>
</protein>
<dbReference type="Pfam" id="PF24906">
    <property type="entry name" value="Zf_WRKY19"/>
    <property type="match status" value="1"/>
</dbReference>
<comment type="caution">
    <text evidence="3">The sequence shown here is derived from an EMBL/GenBank/DDBJ whole genome shotgun (WGS) entry which is preliminary data.</text>
</comment>
<dbReference type="Proteomes" id="UP000886595">
    <property type="component" value="Unassembled WGS sequence"/>
</dbReference>